<organism evidence="3">
    <name type="scientific">Rhodosorus marinus</name>
    <dbReference type="NCBI Taxonomy" id="101924"/>
    <lineage>
        <taxon>Eukaryota</taxon>
        <taxon>Rhodophyta</taxon>
        <taxon>Stylonematophyceae</taxon>
        <taxon>Stylonematales</taxon>
        <taxon>Stylonemataceae</taxon>
        <taxon>Rhodosorus</taxon>
    </lineage>
</organism>
<feature type="coiled-coil region" evidence="1">
    <location>
        <begin position="267"/>
        <end position="312"/>
    </location>
</feature>
<evidence type="ECO:0000256" key="1">
    <source>
        <dbReference type="SAM" id="Coils"/>
    </source>
</evidence>
<dbReference type="AlphaFoldDB" id="A0A7S3ELP5"/>
<keyword evidence="2" id="KW-0732">Signal</keyword>
<feature type="signal peptide" evidence="2">
    <location>
        <begin position="1"/>
        <end position="19"/>
    </location>
</feature>
<dbReference type="EMBL" id="HBHW01039845">
    <property type="protein sequence ID" value="CAE0062524.1"/>
    <property type="molecule type" value="Transcribed_RNA"/>
</dbReference>
<dbReference type="PROSITE" id="PS51257">
    <property type="entry name" value="PROKAR_LIPOPROTEIN"/>
    <property type="match status" value="1"/>
</dbReference>
<accession>A0A7S3ELP5</accession>
<name>A0A7S3ELP5_9RHOD</name>
<proteinExistence type="predicted"/>
<gene>
    <name evidence="3" type="ORF">RMAR00112_LOCUS30594</name>
</gene>
<evidence type="ECO:0000256" key="2">
    <source>
        <dbReference type="SAM" id="SignalP"/>
    </source>
</evidence>
<evidence type="ECO:0000313" key="3">
    <source>
        <dbReference type="EMBL" id="CAE0062524.1"/>
    </source>
</evidence>
<reference evidence="3" key="1">
    <citation type="submission" date="2021-01" db="EMBL/GenBank/DDBJ databases">
        <authorList>
            <person name="Corre E."/>
            <person name="Pelletier E."/>
            <person name="Niang G."/>
            <person name="Scheremetjew M."/>
            <person name="Finn R."/>
            <person name="Kale V."/>
            <person name="Holt S."/>
            <person name="Cochrane G."/>
            <person name="Meng A."/>
            <person name="Brown T."/>
            <person name="Cohen L."/>
        </authorList>
    </citation>
    <scope>NUCLEOTIDE SEQUENCE</scope>
    <source>
        <strain evidence="3">CCMP 769</strain>
    </source>
</reference>
<protein>
    <submittedName>
        <fullName evidence="3">Uncharacterized protein</fullName>
    </submittedName>
</protein>
<sequence length="409" mass="45642">MRVVGIGFLLLFAAACGLSINMSKVNKCPVGANGKLSEAMRVAITRPLCEAECLPVDMALSEITSAISKAKACYESQLQTNLDCYEVQGVGCGGNGLVVPKTNDELRQEVRKYEKSILRRSLYNGSCKTNFHGVASVCVFSRAAMLLVNEMLHLCADVESSEQEAPSDNGSVLSCNPLYTLPLRRDDSYEKSLDDAAAKAPFDNPDWIANQGTDSEKIELRAFYVEHIEKLEKLIERTSTEGNDFAAELGDLQSWIASAGNEYNGKLVKKLRELKRQKAQLATLVNDLVEKVVNAQKKLEELDEQNPHLNQDSRKMKLAIRAEKRRQFKVSSRQSGDGQATCKSNDECIDHVWHANVYLYTNCRSICTSYICQDRLTLKYCVEQTLAWGNTKPNCHANAWSRSYCFDGY</sequence>
<feature type="chain" id="PRO_5030571800" evidence="2">
    <location>
        <begin position="20"/>
        <end position="409"/>
    </location>
</feature>
<keyword evidence="1" id="KW-0175">Coiled coil</keyword>